<evidence type="ECO:0000313" key="7">
    <source>
        <dbReference type="EMBL" id="AWB32871.1"/>
    </source>
</evidence>
<protein>
    <submittedName>
        <fullName evidence="7">MFS transporter</fullName>
    </submittedName>
</protein>
<evidence type="ECO:0000256" key="4">
    <source>
        <dbReference type="ARBA" id="ARBA00023136"/>
    </source>
</evidence>
<dbReference type="PANTHER" id="PTHR11328">
    <property type="entry name" value="MAJOR FACILITATOR SUPERFAMILY DOMAIN-CONTAINING PROTEIN"/>
    <property type="match status" value="1"/>
</dbReference>
<feature type="transmembrane region" description="Helical" evidence="5">
    <location>
        <begin position="408"/>
        <end position="435"/>
    </location>
</feature>
<feature type="domain" description="Major facilitator superfamily (MFS) profile" evidence="6">
    <location>
        <begin position="262"/>
        <end position="489"/>
    </location>
</feature>
<feature type="transmembrane region" description="Helical" evidence="5">
    <location>
        <begin position="316"/>
        <end position="333"/>
    </location>
</feature>
<dbReference type="SUPFAM" id="SSF103473">
    <property type="entry name" value="MFS general substrate transporter"/>
    <property type="match status" value="1"/>
</dbReference>
<evidence type="ECO:0000256" key="1">
    <source>
        <dbReference type="ARBA" id="ARBA00009617"/>
    </source>
</evidence>
<feature type="transmembrane region" description="Helical" evidence="5">
    <location>
        <begin position="447"/>
        <end position="470"/>
    </location>
</feature>
<evidence type="ECO:0000313" key="8">
    <source>
        <dbReference type="Proteomes" id="UP000244571"/>
    </source>
</evidence>
<name>A0A2R4XGH0_9BURK</name>
<evidence type="ECO:0000256" key="5">
    <source>
        <dbReference type="SAM" id="Phobius"/>
    </source>
</evidence>
<feature type="transmembrane region" description="Helical" evidence="5">
    <location>
        <begin position="283"/>
        <end position="304"/>
    </location>
</feature>
<gene>
    <name evidence="7" type="ORF">DBV39_03100</name>
</gene>
<feature type="transmembrane region" description="Helical" evidence="5">
    <location>
        <begin position="91"/>
        <end position="111"/>
    </location>
</feature>
<dbReference type="RefSeq" id="WP_108620312.1">
    <property type="nucleotide sequence ID" value="NZ_CP028901.1"/>
</dbReference>
<dbReference type="Proteomes" id="UP000244571">
    <property type="component" value="Chromosome"/>
</dbReference>
<feature type="transmembrane region" description="Helical" evidence="5">
    <location>
        <begin position="192"/>
        <end position="213"/>
    </location>
</feature>
<dbReference type="InterPro" id="IPR039672">
    <property type="entry name" value="MFS_2"/>
</dbReference>
<keyword evidence="4 5" id="KW-0472">Membrane</keyword>
<dbReference type="EMBL" id="CP028901">
    <property type="protein sequence ID" value="AWB32871.1"/>
    <property type="molecule type" value="Genomic_DNA"/>
</dbReference>
<dbReference type="KEGG" id="boz:DBV39_03100"/>
<proteinExistence type="inferred from homology"/>
<sequence length="489" mass="51965">MNPRPSRSASGTPDLQRLPSAAGLAAYSALSFSLAMAMLPIYMIAPKFYGDTLGVSLGMLGAALFAVRLVDTVQDPLIGQLVDWLSGVRRGWSGLLIAGAFLLAGGFVLLFHVPDGLSETSIVLWMVAALVLVYTAHSLMNVCYLSWGARLTDDTGARARVTGWREAAGVVGVVVASILPAVWAASDGPERAYGAFAWVFAAILAVTVLITLLGSPRPRIVFTPEINADRRQLQHTGNDGFAQAGRVRAGGRERGRWARMLAPWRAALGRQTVGPDRWLWRLYAFYLFNATAAALPATLILFYVEDVIERPAQVGLFLGAYFLAGLTALGLWVRVSDRLGKARTWALGSLIAGVGLCLAAFLGTGDTIAYLFVCVLTGTALGVDLALPPAMLADAIRPEQRGSTGLYFGVWAFVAKFALAVSAGVSLPVLAALGYEPGQPASATSLALVYAFMPIVFKAVAAVCLGRRLLSPDTVRQSPKNISIHSRTD</sequence>
<dbReference type="GO" id="GO:0015293">
    <property type="term" value="F:symporter activity"/>
    <property type="evidence" value="ECO:0007669"/>
    <property type="project" value="InterPro"/>
</dbReference>
<feature type="transmembrane region" description="Helical" evidence="5">
    <location>
        <begin position="167"/>
        <end position="186"/>
    </location>
</feature>
<keyword evidence="3 5" id="KW-1133">Transmembrane helix</keyword>
<dbReference type="AlphaFoldDB" id="A0A2R4XGH0"/>
<evidence type="ECO:0000256" key="3">
    <source>
        <dbReference type="ARBA" id="ARBA00022989"/>
    </source>
</evidence>
<feature type="transmembrane region" description="Helical" evidence="5">
    <location>
        <begin position="345"/>
        <end position="362"/>
    </location>
</feature>
<feature type="transmembrane region" description="Helical" evidence="5">
    <location>
        <begin position="123"/>
        <end position="147"/>
    </location>
</feature>
<dbReference type="GO" id="GO:0008643">
    <property type="term" value="P:carbohydrate transport"/>
    <property type="evidence" value="ECO:0007669"/>
    <property type="project" value="InterPro"/>
</dbReference>
<feature type="transmembrane region" description="Helical" evidence="5">
    <location>
        <begin position="48"/>
        <end position="70"/>
    </location>
</feature>
<dbReference type="GO" id="GO:0005886">
    <property type="term" value="C:plasma membrane"/>
    <property type="evidence" value="ECO:0007669"/>
    <property type="project" value="TreeGrafter"/>
</dbReference>
<comment type="similarity">
    <text evidence="1">Belongs to the sodium:galactoside symporter (TC 2.A.2) family.</text>
</comment>
<keyword evidence="8" id="KW-1185">Reference proteome</keyword>
<evidence type="ECO:0000259" key="6">
    <source>
        <dbReference type="PROSITE" id="PS50850"/>
    </source>
</evidence>
<dbReference type="InterPro" id="IPR036259">
    <property type="entry name" value="MFS_trans_sf"/>
</dbReference>
<accession>A0A2R4XGH0</accession>
<keyword evidence="2 5" id="KW-0812">Transmembrane</keyword>
<organism evidence="7 8">
    <name type="scientific">Orrella marina</name>
    <dbReference type="NCBI Taxonomy" id="2163011"/>
    <lineage>
        <taxon>Bacteria</taxon>
        <taxon>Pseudomonadati</taxon>
        <taxon>Pseudomonadota</taxon>
        <taxon>Betaproteobacteria</taxon>
        <taxon>Burkholderiales</taxon>
        <taxon>Alcaligenaceae</taxon>
        <taxon>Orrella</taxon>
    </lineage>
</organism>
<feature type="transmembrane region" description="Helical" evidence="5">
    <location>
        <begin position="368"/>
        <end position="387"/>
    </location>
</feature>
<feature type="transmembrane region" description="Helical" evidence="5">
    <location>
        <begin position="21"/>
        <end position="42"/>
    </location>
</feature>
<dbReference type="Pfam" id="PF13347">
    <property type="entry name" value="MFS_2"/>
    <property type="match status" value="2"/>
</dbReference>
<dbReference type="PROSITE" id="PS50850">
    <property type="entry name" value="MFS"/>
    <property type="match status" value="1"/>
</dbReference>
<dbReference type="InterPro" id="IPR020846">
    <property type="entry name" value="MFS_dom"/>
</dbReference>
<dbReference type="Gene3D" id="1.20.1250.20">
    <property type="entry name" value="MFS general substrate transporter like domains"/>
    <property type="match status" value="2"/>
</dbReference>
<reference evidence="7 8" key="1">
    <citation type="submission" date="2018-04" db="EMBL/GenBank/DDBJ databases">
        <title>Bordetella sp. HZ20 isolated from seawater.</title>
        <authorList>
            <person name="Sun C."/>
        </authorList>
    </citation>
    <scope>NUCLEOTIDE SEQUENCE [LARGE SCALE GENOMIC DNA]</scope>
    <source>
        <strain evidence="7 8">HZ20</strain>
    </source>
</reference>
<dbReference type="OrthoDB" id="181905at2"/>
<dbReference type="PANTHER" id="PTHR11328:SF24">
    <property type="entry name" value="MAJOR FACILITATOR SUPERFAMILY (MFS) PROFILE DOMAIN-CONTAINING PROTEIN"/>
    <property type="match status" value="1"/>
</dbReference>
<evidence type="ECO:0000256" key="2">
    <source>
        <dbReference type="ARBA" id="ARBA00022692"/>
    </source>
</evidence>